<dbReference type="GeneID" id="5970070"/>
<keyword evidence="2" id="KW-0624">Polysaccharide degradation</keyword>
<dbReference type="SUPFAM" id="SSF49899">
    <property type="entry name" value="Concanavalin A-like lectins/glucanases"/>
    <property type="match status" value="1"/>
</dbReference>
<dbReference type="Proteomes" id="UP000001055">
    <property type="component" value="Unassembled WGS sequence"/>
</dbReference>
<organism evidence="3 4">
    <name type="scientific">Phaeosphaeria nodorum (strain SN15 / ATCC MYA-4574 / FGSC 10173)</name>
    <name type="common">Glume blotch fungus</name>
    <name type="synonym">Parastagonospora nodorum</name>
    <dbReference type="NCBI Taxonomy" id="321614"/>
    <lineage>
        <taxon>Eukaryota</taxon>
        <taxon>Fungi</taxon>
        <taxon>Dikarya</taxon>
        <taxon>Ascomycota</taxon>
        <taxon>Pezizomycotina</taxon>
        <taxon>Dothideomycetes</taxon>
        <taxon>Pleosporomycetidae</taxon>
        <taxon>Pleosporales</taxon>
        <taxon>Pleosporineae</taxon>
        <taxon>Phaeosphaeriaceae</taxon>
        <taxon>Parastagonospora</taxon>
    </lineage>
</organism>
<dbReference type="PANTHER" id="PTHR34002:SF9">
    <property type="entry name" value="XYLOGLUCAN-SPECIFIC ENDO-BETA-1,4-GLUCANASE A"/>
    <property type="match status" value="1"/>
</dbReference>
<protein>
    <submittedName>
        <fullName evidence="3">Uncharacterized protein</fullName>
    </submittedName>
</protein>
<evidence type="ECO:0000313" key="3">
    <source>
        <dbReference type="EMBL" id="EAT89345.1"/>
    </source>
</evidence>
<dbReference type="InterPro" id="IPR002594">
    <property type="entry name" value="GH12"/>
</dbReference>
<dbReference type="InParanoid" id="Q0V050"/>
<comment type="similarity">
    <text evidence="1 2">Belongs to the glycosyl hydrolase 12 (cellulase H) family.</text>
</comment>
<evidence type="ECO:0000256" key="1">
    <source>
        <dbReference type="ARBA" id="ARBA00005519"/>
    </source>
</evidence>
<evidence type="ECO:0000256" key="2">
    <source>
        <dbReference type="RuleBase" id="RU361163"/>
    </source>
</evidence>
<dbReference type="EMBL" id="CH445328">
    <property type="protein sequence ID" value="EAT89345.1"/>
    <property type="molecule type" value="Genomic_DNA"/>
</dbReference>
<dbReference type="GO" id="GO:0008810">
    <property type="term" value="F:cellulase activity"/>
    <property type="evidence" value="ECO:0007669"/>
    <property type="project" value="InterPro"/>
</dbReference>
<keyword evidence="2" id="KW-0119">Carbohydrate metabolism</keyword>
<sequence>MAYHGFENMQSDVEGLTVCLLESIKDGSADESGAQLDVESILRRMERVHKTFVNTQFFQPITIRFTQNQPLNDIAHQYQSQSSGAYTLYTNGWGWSSGTGSQCSQIDSLSGSTLAWSTTWSWSGTVNQVKSYTNVETGFTKKQISTYTSMPTTWKWSYTGTDLRVNVAYDTFLGSSANGGNLFEVMVWLGVFGGVSPLSANGYPFTPVATVTIGGTIFDLAYGLNGSVKVYSFVARGGAATNFSADLNLFFNIRSRVLPLTNIVCAKATDRDEFTRSSGEIRNLIYEYVLTEDKGVSYYADEMDIGWLCLHDKPTVKTCEVEKEREMPHKGNNTKQIQQLESKRPSRIGVTQREIQCEGKHVSISRGRHIIANQLQFACWQLSDETRGLGLRCNTIRFRGHQLASPGEECASFIRMLPSTEVPHIRVLVLESLVPKKKLQTLLDFCFDHPTVKVHVKVPSLPFKNLLSFVLMYEYIMGKSSPYLDSISTDISIQRHREVLQEVCALKGYTRFSNCPSNFMVYLREEILDPVGTRHAVNNDAKLSSLLSGTPGGLGKVCERHNRQRILSVVSMDGS</sequence>
<proteinExistence type="inferred from homology"/>
<dbReference type="AlphaFoldDB" id="Q0V050"/>
<accession>Q0V050</accession>
<dbReference type="VEuPathDB" id="FungiDB:JI435_431470"/>
<gene>
    <name evidence="3" type="ORF">SNOG_02614</name>
</gene>
<dbReference type="RefSeq" id="XP_001793213.1">
    <property type="nucleotide sequence ID" value="XM_001793161.1"/>
</dbReference>
<dbReference type="PANTHER" id="PTHR34002">
    <property type="entry name" value="BLR1656 PROTEIN"/>
    <property type="match status" value="1"/>
</dbReference>
<dbReference type="Pfam" id="PF01670">
    <property type="entry name" value="Glyco_hydro_12"/>
    <property type="match status" value="1"/>
</dbReference>
<keyword evidence="2" id="KW-0378">Hydrolase</keyword>
<dbReference type="InterPro" id="IPR013319">
    <property type="entry name" value="GH11/12"/>
</dbReference>
<keyword evidence="2" id="KW-0326">Glycosidase</keyword>
<dbReference type="InterPro" id="IPR013320">
    <property type="entry name" value="ConA-like_dom_sf"/>
</dbReference>
<dbReference type="Gene3D" id="2.60.120.180">
    <property type="match status" value="1"/>
</dbReference>
<dbReference type="GO" id="GO:0016798">
    <property type="term" value="F:hydrolase activity, acting on glycosyl bonds"/>
    <property type="evidence" value="ECO:0000318"/>
    <property type="project" value="GO_Central"/>
</dbReference>
<dbReference type="STRING" id="321614.Q0V050"/>
<dbReference type="GO" id="GO:0000272">
    <property type="term" value="P:polysaccharide catabolic process"/>
    <property type="evidence" value="ECO:0007669"/>
    <property type="project" value="UniProtKB-KW"/>
</dbReference>
<reference evidence="4" key="1">
    <citation type="journal article" date="2007" name="Plant Cell">
        <title>Dothideomycete-plant interactions illuminated by genome sequencing and EST analysis of the wheat pathogen Stagonospora nodorum.</title>
        <authorList>
            <person name="Hane J.K."/>
            <person name="Lowe R.G."/>
            <person name="Solomon P.S."/>
            <person name="Tan K.C."/>
            <person name="Schoch C.L."/>
            <person name="Spatafora J.W."/>
            <person name="Crous P.W."/>
            <person name="Kodira C."/>
            <person name="Birren B.W."/>
            <person name="Galagan J.E."/>
            <person name="Torriani S.F."/>
            <person name="McDonald B.A."/>
            <person name="Oliver R.P."/>
        </authorList>
    </citation>
    <scope>NUCLEOTIDE SEQUENCE [LARGE SCALE GENOMIC DNA]</scope>
    <source>
        <strain evidence="4">SN15 / ATCC MYA-4574 / FGSC 10173</strain>
    </source>
</reference>
<evidence type="ECO:0000313" key="4">
    <source>
        <dbReference type="Proteomes" id="UP000001055"/>
    </source>
</evidence>
<dbReference type="KEGG" id="pno:SNOG_02614"/>
<name>Q0V050_PHANO</name>